<dbReference type="Pfam" id="PF00048">
    <property type="entry name" value="IL8"/>
    <property type="match status" value="1"/>
</dbReference>
<dbReference type="GO" id="GO:0008009">
    <property type="term" value="F:chemokine activity"/>
    <property type="evidence" value="ECO:0007669"/>
    <property type="project" value="InterPro"/>
</dbReference>
<accession>A0A669BWU4</accession>
<dbReference type="SUPFAM" id="SSF54117">
    <property type="entry name" value="Interleukin 8-like chemokines"/>
    <property type="match status" value="1"/>
</dbReference>
<proteinExistence type="predicted"/>
<protein>
    <recommendedName>
        <fullName evidence="2">Chemokine interleukin-8-like domain-containing protein</fullName>
    </recommendedName>
</protein>
<sequence>MLSSVLPAFNFILSHLTFANMKPVPLNCIKGYKVQYSDNCHIEAITFYMVANKQVCANLKAEWVRETLEILQYEMLTHI</sequence>
<dbReference type="Gene3D" id="2.40.50.40">
    <property type="match status" value="1"/>
</dbReference>
<dbReference type="Proteomes" id="UP000005207">
    <property type="component" value="Linkage group LG18"/>
</dbReference>
<feature type="domain" description="Chemokine interleukin-8-like" evidence="2">
    <location>
        <begin position="14"/>
        <end position="71"/>
    </location>
</feature>
<dbReference type="InterPro" id="IPR001811">
    <property type="entry name" value="Chemokine_IL8-like_dom"/>
</dbReference>
<dbReference type="InterPro" id="IPR036048">
    <property type="entry name" value="Interleukin_8-like_sf"/>
</dbReference>
<reference evidence="3" key="2">
    <citation type="submission" date="2025-08" db="UniProtKB">
        <authorList>
            <consortium name="Ensembl"/>
        </authorList>
    </citation>
    <scope>IDENTIFICATION</scope>
</reference>
<dbReference type="GO" id="GO:0005615">
    <property type="term" value="C:extracellular space"/>
    <property type="evidence" value="ECO:0007669"/>
    <property type="project" value="UniProtKB-KW"/>
</dbReference>
<dbReference type="GeneTree" id="ENSGT00940000174809"/>
<dbReference type="Ensembl" id="ENSONIT00000087093.1">
    <property type="protein sequence ID" value="ENSONIP00000040199.1"/>
    <property type="gene ID" value="ENSONIG00000039260.1"/>
</dbReference>
<reference evidence="4" key="1">
    <citation type="submission" date="2012-01" db="EMBL/GenBank/DDBJ databases">
        <title>The Genome Sequence of Oreochromis niloticus (Nile Tilapia).</title>
        <authorList>
            <consortium name="Broad Institute Genome Assembly Team"/>
            <consortium name="Broad Institute Sequencing Platform"/>
            <person name="Di Palma F."/>
            <person name="Johnson J."/>
            <person name="Lander E.S."/>
            <person name="Lindblad-Toh K."/>
        </authorList>
    </citation>
    <scope>NUCLEOTIDE SEQUENCE [LARGE SCALE GENOMIC DNA]</scope>
</reference>
<evidence type="ECO:0000259" key="2">
    <source>
        <dbReference type="SMART" id="SM00199"/>
    </source>
</evidence>
<dbReference type="AlphaFoldDB" id="A0A669BWU4"/>
<dbReference type="SMART" id="SM00199">
    <property type="entry name" value="SCY"/>
    <property type="match status" value="1"/>
</dbReference>
<dbReference type="InParanoid" id="A0A669BWU4"/>
<name>A0A669BWU4_ORENI</name>
<keyword evidence="4" id="KW-1185">Reference proteome</keyword>
<evidence type="ECO:0000313" key="3">
    <source>
        <dbReference type="Ensembl" id="ENSONIP00000040199.1"/>
    </source>
</evidence>
<organism evidence="3 4">
    <name type="scientific">Oreochromis niloticus</name>
    <name type="common">Nile tilapia</name>
    <name type="synonym">Tilapia nilotica</name>
    <dbReference type="NCBI Taxonomy" id="8128"/>
    <lineage>
        <taxon>Eukaryota</taxon>
        <taxon>Metazoa</taxon>
        <taxon>Chordata</taxon>
        <taxon>Craniata</taxon>
        <taxon>Vertebrata</taxon>
        <taxon>Euteleostomi</taxon>
        <taxon>Actinopterygii</taxon>
        <taxon>Neopterygii</taxon>
        <taxon>Teleostei</taxon>
        <taxon>Neoteleostei</taxon>
        <taxon>Acanthomorphata</taxon>
        <taxon>Ovalentaria</taxon>
        <taxon>Cichlomorphae</taxon>
        <taxon>Cichliformes</taxon>
        <taxon>Cichlidae</taxon>
        <taxon>African cichlids</taxon>
        <taxon>Pseudocrenilabrinae</taxon>
        <taxon>Oreochromini</taxon>
        <taxon>Oreochromis</taxon>
    </lineage>
</organism>
<reference evidence="3" key="3">
    <citation type="submission" date="2025-09" db="UniProtKB">
        <authorList>
            <consortium name="Ensembl"/>
        </authorList>
    </citation>
    <scope>IDENTIFICATION</scope>
</reference>
<keyword evidence="1" id="KW-0202">Cytokine</keyword>
<dbReference type="GO" id="GO:0006955">
    <property type="term" value="P:immune response"/>
    <property type="evidence" value="ECO:0007669"/>
    <property type="project" value="InterPro"/>
</dbReference>
<evidence type="ECO:0000313" key="4">
    <source>
        <dbReference type="Proteomes" id="UP000005207"/>
    </source>
</evidence>
<evidence type="ECO:0000256" key="1">
    <source>
        <dbReference type="ARBA" id="ARBA00022514"/>
    </source>
</evidence>